<proteinExistence type="predicted"/>
<dbReference type="InterPro" id="IPR013103">
    <property type="entry name" value="RVT_2"/>
</dbReference>
<dbReference type="PANTHER" id="PTHR11439:SF467">
    <property type="entry name" value="INTEGRASE CATALYTIC DOMAIN-CONTAINING PROTEIN"/>
    <property type="match status" value="1"/>
</dbReference>
<dbReference type="CDD" id="cd09272">
    <property type="entry name" value="RNase_HI_RT_Ty1"/>
    <property type="match status" value="1"/>
</dbReference>
<dbReference type="Proteomes" id="UP000499080">
    <property type="component" value="Unassembled WGS sequence"/>
</dbReference>
<dbReference type="InterPro" id="IPR043502">
    <property type="entry name" value="DNA/RNA_pol_sf"/>
</dbReference>
<dbReference type="GO" id="GO:0071897">
    <property type="term" value="P:DNA biosynthetic process"/>
    <property type="evidence" value="ECO:0007669"/>
    <property type="project" value="UniProtKB-ARBA"/>
</dbReference>
<evidence type="ECO:0000313" key="2">
    <source>
        <dbReference type="EMBL" id="GBM32126.1"/>
    </source>
</evidence>
<gene>
    <name evidence="2" type="primary">POLX_773</name>
    <name evidence="2" type="ORF">AVEN_11915_1</name>
</gene>
<keyword evidence="3" id="KW-1185">Reference proteome</keyword>
<dbReference type="EMBL" id="BGPR01000699">
    <property type="protein sequence ID" value="GBM32126.1"/>
    <property type="molecule type" value="Genomic_DNA"/>
</dbReference>
<dbReference type="SUPFAM" id="SSF56672">
    <property type="entry name" value="DNA/RNA polymerases"/>
    <property type="match status" value="1"/>
</dbReference>
<dbReference type="PANTHER" id="PTHR11439">
    <property type="entry name" value="GAG-POL-RELATED RETROTRANSPOSON"/>
    <property type="match status" value="1"/>
</dbReference>
<feature type="domain" description="Reverse transcriptase Ty1/copia-type" evidence="1">
    <location>
        <begin position="4"/>
        <end position="88"/>
    </location>
</feature>
<dbReference type="AlphaFoldDB" id="A0A4Y2EVT7"/>
<sequence length="328" mass="37701">MRNNNKLTILTAYVDDILMFSEDPKLVDLLHNHLSKHFNVKYDGIAKNCLGIEFNQTNSKITMSQSNYIKELLERYNMLECNTVSTPMALGTKLCTATTPDDKLPYRELIGSLNYLAVCTRPDIAYSISKLSQYLTCYDKSHWLAAKRVLRYLKKTINYGLVFELDDKVVYGYSDSDWGNFQEDRKSYSGYFFMLSNSVISWESRKQKTVALSSTESEYMSLSYSCKEALYLQNLLSELDLGILCKKIIINVDNHRAIKLAENSLFHSRTKHIDIRHHFIRDVLEDGKISVKHVSTSKMAADIRTKPLGSLKHDECLKIINTTDLNLL</sequence>
<evidence type="ECO:0000313" key="3">
    <source>
        <dbReference type="Proteomes" id="UP000499080"/>
    </source>
</evidence>
<reference evidence="2 3" key="1">
    <citation type="journal article" date="2019" name="Sci. Rep.">
        <title>Orb-weaving spider Araneus ventricosus genome elucidates the spidroin gene catalogue.</title>
        <authorList>
            <person name="Kono N."/>
            <person name="Nakamura H."/>
            <person name="Ohtoshi R."/>
            <person name="Moran D.A.P."/>
            <person name="Shinohara A."/>
            <person name="Yoshida Y."/>
            <person name="Fujiwara M."/>
            <person name="Mori M."/>
            <person name="Tomita M."/>
            <person name="Arakawa K."/>
        </authorList>
    </citation>
    <scope>NUCLEOTIDE SEQUENCE [LARGE SCALE GENOMIC DNA]</scope>
</reference>
<evidence type="ECO:0000259" key="1">
    <source>
        <dbReference type="Pfam" id="PF07727"/>
    </source>
</evidence>
<organism evidence="2 3">
    <name type="scientific">Araneus ventricosus</name>
    <name type="common">Orbweaver spider</name>
    <name type="synonym">Epeira ventricosa</name>
    <dbReference type="NCBI Taxonomy" id="182803"/>
    <lineage>
        <taxon>Eukaryota</taxon>
        <taxon>Metazoa</taxon>
        <taxon>Ecdysozoa</taxon>
        <taxon>Arthropoda</taxon>
        <taxon>Chelicerata</taxon>
        <taxon>Arachnida</taxon>
        <taxon>Araneae</taxon>
        <taxon>Araneomorphae</taxon>
        <taxon>Entelegynae</taxon>
        <taxon>Araneoidea</taxon>
        <taxon>Araneidae</taxon>
        <taxon>Araneus</taxon>
    </lineage>
</organism>
<name>A0A4Y2EVT7_ARAVE</name>
<protein>
    <submittedName>
        <fullName evidence="2">Retrovirus-related Pol polyprotein from transposon TNT 1-94</fullName>
    </submittedName>
</protein>
<comment type="caution">
    <text evidence="2">The sequence shown here is derived from an EMBL/GenBank/DDBJ whole genome shotgun (WGS) entry which is preliminary data.</text>
</comment>
<dbReference type="Pfam" id="PF07727">
    <property type="entry name" value="RVT_2"/>
    <property type="match status" value="1"/>
</dbReference>
<dbReference type="OrthoDB" id="413361at2759"/>
<accession>A0A4Y2EVT7</accession>